<dbReference type="InterPro" id="IPR036412">
    <property type="entry name" value="HAD-like_sf"/>
</dbReference>
<keyword evidence="5" id="KW-1185">Reference proteome</keyword>
<reference evidence="5" key="1">
    <citation type="journal article" date="2020" name="Appl. Environ. Microbiol.">
        <title>Diazotrophic Anaeromyxobacter Isolates from Soils.</title>
        <authorList>
            <person name="Masuda Y."/>
            <person name="Yamanaka H."/>
            <person name="Xu Z.X."/>
            <person name="Shiratori Y."/>
            <person name="Aono T."/>
            <person name="Amachi S."/>
            <person name="Senoo K."/>
            <person name="Itoh H."/>
        </authorList>
    </citation>
    <scope>NUCLEOTIDE SEQUENCE [LARGE SCALE GENOMIC DNA]</scope>
    <source>
        <strain evidence="5">R267</strain>
    </source>
</reference>
<proteinExistence type="predicted"/>
<dbReference type="Gene3D" id="1.20.1440.100">
    <property type="entry name" value="SG protein - dephosphorylation function"/>
    <property type="match status" value="1"/>
</dbReference>
<dbReference type="Gene3D" id="3.40.50.1000">
    <property type="entry name" value="HAD superfamily/HAD-like"/>
    <property type="match status" value="1"/>
</dbReference>
<dbReference type="AlphaFoldDB" id="A0A7I9VSP8"/>
<evidence type="ECO:0000313" key="4">
    <source>
        <dbReference type="EMBL" id="GEJ59150.1"/>
    </source>
</evidence>
<keyword evidence="3" id="KW-0460">Magnesium</keyword>
<name>A0A7I9VSP8_9BACT</name>
<dbReference type="PANTHER" id="PTHR43344">
    <property type="entry name" value="PHOSPHOSERINE PHOSPHATASE"/>
    <property type="match status" value="1"/>
</dbReference>
<dbReference type="InterPro" id="IPR023214">
    <property type="entry name" value="HAD_sf"/>
</dbReference>
<dbReference type="GO" id="GO:0016787">
    <property type="term" value="F:hydrolase activity"/>
    <property type="evidence" value="ECO:0007669"/>
    <property type="project" value="UniProtKB-KW"/>
</dbReference>
<dbReference type="Pfam" id="PF12710">
    <property type="entry name" value="HAD"/>
    <property type="match status" value="1"/>
</dbReference>
<dbReference type="RefSeq" id="WP_176068386.1">
    <property type="nucleotide sequence ID" value="NZ_BJTG01000011.1"/>
</dbReference>
<comment type="caution">
    <text evidence="4">The sequence shown here is derived from an EMBL/GenBank/DDBJ whole genome shotgun (WGS) entry which is preliminary data.</text>
</comment>
<dbReference type="PANTHER" id="PTHR43344:SF13">
    <property type="entry name" value="PHOSPHATASE RV3661-RELATED"/>
    <property type="match status" value="1"/>
</dbReference>
<dbReference type="Proteomes" id="UP000503640">
    <property type="component" value="Unassembled WGS sequence"/>
</dbReference>
<evidence type="ECO:0008006" key="6">
    <source>
        <dbReference type="Google" id="ProtNLM"/>
    </source>
</evidence>
<accession>A0A7I9VSP8</accession>
<dbReference type="SUPFAM" id="SSF56784">
    <property type="entry name" value="HAD-like"/>
    <property type="match status" value="1"/>
</dbReference>
<evidence type="ECO:0000256" key="1">
    <source>
        <dbReference type="ARBA" id="ARBA00022723"/>
    </source>
</evidence>
<dbReference type="InterPro" id="IPR050582">
    <property type="entry name" value="HAD-like_SerB"/>
</dbReference>
<dbReference type="GO" id="GO:0046872">
    <property type="term" value="F:metal ion binding"/>
    <property type="evidence" value="ECO:0007669"/>
    <property type="project" value="UniProtKB-KW"/>
</dbReference>
<evidence type="ECO:0000313" key="5">
    <source>
        <dbReference type="Proteomes" id="UP000503640"/>
    </source>
</evidence>
<evidence type="ECO:0000256" key="2">
    <source>
        <dbReference type="ARBA" id="ARBA00022801"/>
    </source>
</evidence>
<protein>
    <recommendedName>
        <fullName evidence="6">HAD-superfamily subfamily IB hydrolase, TIGR01490</fullName>
    </recommendedName>
</protein>
<sequence length="241" mass="27240">MVPFGRTAAIFDVDDSLLDGNAGTIFTWYLYSEKIMRPDMRARIPRIIYEYARRRLSEQDMVEVGSRCQQGLRADEIKAHAHACFQRHLRKRITTGAVRQIRKHLLSGHLVVVASGSPQYIIDEVGRHLRAHVAIGTRTRVVDGRATDQIVPPVVFRDGKRSVVERVAESYDIDLAKSFVYSDSVADTPLFEAVGNPVVVNPKPPFRAAAEHRGWEVVEWHERTKGQLPPDTADEWGSWDG</sequence>
<keyword evidence="2" id="KW-0378">Hydrolase</keyword>
<dbReference type="InterPro" id="IPR006385">
    <property type="entry name" value="HAD_hydro_SerB1"/>
</dbReference>
<organism evidence="4 5">
    <name type="scientific">Anaeromyxobacter diazotrophicus</name>
    <dbReference type="NCBI Taxonomy" id="2590199"/>
    <lineage>
        <taxon>Bacteria</taxon>
        <taxon>Pseudomonadati</taxon>
        <taxon>Myxococcota</taxon>
        <taxon>Myxococcia</taxon>
        <taxon>Myxococcales</taxon>
        <taxon>Cystobacterineae</taxon>
        <taxon>Anaeromyxobacteraceae</taxon>
        <taxon>Anaeromyxobacter</taxon>
    </lineage>
</organism>
<gene>
    <name evidence="4" type="ORF">AMYX_38910</name>
</gene>
<dbReference type="EMBL" id="BJTG01000011">
    <property type="protein sequence ID" value="GEJ59150.1"/>
    <property type="molecule type" value="Genomic_DNA"/>
</dbReference>
<dbReference type="NCBIfam" id="TIGR01488">
    <property type="entry name" value="HAD-SF-IB"/>
    <property type="match status" value="1"/>
</dbReference>
<dbReference type="NCBIfam" id="TIGR01490">
    <property type="entry name" value="HAD-SF-IB-hyp1"/>
    <property type="match status" value="1"/>
</dbReference>
<keyword evidence="1" id="KW-0479">Metal-binding</keyword>
<evidence type="ECO:0000256" key="3">
    <source>
        <dbReference type="ARBA" id="ARBA00022842"/>
    </source>
</evidence>